<dbReference type="AlphaFoldDB" id="A0AAD3CYL0"/>
<protein>
    <submittedName>
        <fullName evidence="2">Uncharacterized protein</fullName>
    </submittedName>
</protein>
<gene>
    <name evidence="2" type="ORF">CTEN210_09766</name>
</gene>
<reference evidence="2 3" key="1">
    <citation type="journal article" date="2021" name="Sci. Rep.">
        <title>The genome of the diatom Chaetoceros tenuissimus carries an ancient integrated fragment of an extant virus.</title>
        <authorList>
            <person name="Hongo Y."/>
            <person name="Kimura K."/>
            <person name="Takaki Y."/>
            <person name="Yoshida Y."/>
            <person name="Baba S."/>
            <person name="Kobayashi G."/>
            <person name="Nagasaki K."/>
            <person name="Hano T."/>
            <person name="Tomaru Y."/>
        </authorList>
    </citation>
    <scope>NUCLEOTIDE SEQUENCE [LARGE SCALE GENOMIC DNA]</scope>
    <source>
        <strain evidence="2 3">NIES-3715</strain>
    </source>
</reference>
<accession>A0AAD3CYL0</accession>
<dbReference type="EMBL" id="BLLK01000046">
    <property type="protein sequence ID" value="GFH53290.1"/>
    <property type="molecule type" value="Genomic_DNA"/>
</dbReference>
<comment type="caution">
    <text evidence="2">The sequence shown here is derived from an EMBL/GenBank/DDBJ whole genome shotgun (WGS) entry which is preliminary data.</text>
</comment>
<keyword evidence="3" id="KW-1185">Reference proteome</keyword>
<name>A0AAD3CYL0_9STRA</name>
<evidence type="ECO:0000313" key="3">
    <source>
        <dbReference type="Proteomes" id="UP001054902"/>
    </source>
</evidence>
<evidence type="ECO:0000256" key="1">
    <source>
        <dbReference type="SAM" id="MobiDB-lite"/>
    </source>
</evidence>
<sequence length="601" mass="63498">MKFPIKTITMSTLLVSNSLAEMEDKSNAVRSLRNSKRTKSPKTSSKSSKAKGYEIWAPDQSNSVADEGTLGNKGSYLWIWDSKDMVDVHSEPTPLSCTPNKAQGPCDIYDIFPLALDEYDADGVKTGNTLGDLNGFGRFHGALKDPSNNRYINVNMFTPSGGYVGVMDTTTKEAIGLFRVAATTGTGSERSVHMSFWAVDGSAIIIANLHGKMVERIDVTRNSDGEITDLSFNRSASVYLGKDFSLKAEPTYFLGHNAFGRPLIGSIVGSYDDADTGDLTPALACKEVGCTDANAVATEGGERTNNVPVCPIPSMNSNVYVTMGGGGLLVLKSTETPMQIVGEYGDAIVNGAGCAGTQSQNQVFLNAGVSASGAGSDQSTFTLYTLDDTLYSGPSTMQNYPPAQQVFKDSSNTNTLGNVDGVVSTDSTGQIPQHTTRRDSHGAVNTIDGKYVHVADRIQNVVEVFDAETYEHVSTYDLVSMDGQSGRSGPSGACRIKSVTDDAGLVLNDPAPDLMDITPDGKYIVIGFRGPAPVTVGHAAQGSCPGVGIVEVTKGGKSGKLVNVLRASNVTPDSVGITVTGGHDYIGKERSDVHQVTVISK</sequence>
<dbReference type="SUPFAM" id="SSF50960">
    <property type="entry name" value="TolB, C-terminal domain"/>
    <property type="match status" value="1"/>
</dbReference>
<proteinExistence type="predicted"/>
<organism evidence="2 3">
    <name type="scientific">Chaetoceros tenuissimus</name>
    <dbReference type="NCBI Taxonomy" id="426638"/>
    <lineage>
        <taxon>Eukaryota</taxon>
        <taxon>Sar</taxon>
        <taxon>Stramenopiles</taxon>
        <taxon>Ochrophyta</taxon>
        <taxon>Bacillariophyta</taxon>
        <taxon>Coscinodiscophyceae</taxon>
        <taxon>Chaetocerotophycidae</taxon>
        <taxon>Chaetocerotales</taxon>
        <taxon>Chaetocerotaceae</taxon>
        <taxon>Chaetoceros</taxon>
    </lineage>
</organism>
<evidence type="ECO:0000313" key="2">
    <source>
        <dbReference type="EMBL" id="GFH53290.1"/>
    </source>
</evidence>
<feature type="region of interest" description="Disordered" evidence="1">
    <location>
        <begin position="25"/>
        <end position="52"/>
    </location>
</feature>
<dbReference type="Proteomes" id="UP001054902">
    <property type="component" value="Unassembled WGS sequence"/>
</dbReference>